<feature type="binding site" evidence="9">
    <location>
        <position position="488"/>
    </location>
    <ligand>
        <name>S-adenosyl-L-methionine</name>
        <dbReference type="ChEBI" id="CHEBI:59789"/>
    </ligand>
</feature>
<dbReference type="GO" id="GO:0005730">
    <property type="term" value="C:nucleolus"/>
    <property type="evidence" value="ECO:0007669"/>
    <property type="project" value="TreeGrafter"/>
</dbReference>
<protein>
    <recommendedName>
        <fullName evidence="10">rRNA adenine N(6)-methyltransferase</fullName>
        <ecNumber evidence="10">2.1.1.-</ecNumber>
    </recommendedName>
</protein>
<dbReference type="OrthoDB" id="74991at2759"/>
<evidence type="ECO:0000256" key="4">
    <source>
        <dbReference type="ARBA" id="ARBA00022691"/>
    </source>
</evidence>
<dbReference type="Pfam" id="PF00398">
    <property type="entry name" value="RrnaAD"/>
    <property type="match status" value="1"/>
</dbReference>
<keyword evidence="2 9" id="KW-0489">Methyltransferase</keyword>
<evidence type="ECO:0000256" key="5">
    <source>
        <dbReference type="ARBA" id="ARBA00022884"/>
    </source>
</evidence>
<dbReference type="EMBL" id="CAJFDI010000002">
    <property type="protein sequence ID" value="CAD5216187.1"/>
    <property type="molecule type" value="Genomic_DNA"/>
</dbReference>
<dbReference type="InterPro" id="IPR049560">
    <property type="entry name" value="MeTrfase_RsmB-F_NOP2_cat"/>
</dbReference>
<comment type="similarity">
    <text evidence="9 10">Belongs to the class I-like SAM-binding methyltransferase superfamily. rRNA adenine N(6)-methyltransferase family.</text>
</comment>
<comment type="caution">
    <text evidence="9">Lacks conserved residue(s) required for the propagation of feature annotation.</text>
</comment>
<evidence type="ECO:0000256" key="3">
    <source>
        <dbReference type="ARBA" id="ARBA00022679"/>
    </source>
</evidence>
<name>A0A7I8WWD3_BURXY</name>
<keyword evidence="5 9" id="KW-0694">RNA-binding</keyword>
<keyword evidence="3 9" id="KW-0808">Transferase</keyword>
<dbReference type="InterPro" id="IPR023267">
    <property type="entry name" value="RCMT"/>
</dbReference>
<comment type="subunit">
    <text evidence="6">Part of the small subunit (SSU) processome, composed of more than 70 proteins and the RNA chaperone small nucleolar RNA (snoRNA) U3.</text>
</comment>
<dbReference type="PRINTS" id="PR02008">
    <property type="entry name" value="RCMTFAMILY"/>
</dbReference>
<dbReference type="PANTHER" id="PTHR11727:SF7">
    <property type="entry name" value="DIMETHYLADENOSINE TRANSFERASE-RELATED"/>
    <property type="match status" value="1"/>
</dbReference>
<feature type="binding site" evidence="8">
    <location>
        <position position="290"/>
    </location>
    <ligand>
        <name>S-adenosyl-L-methionine</name>
        <dbReference type="ChEBI" id="CHEBI:59789"/>
    </ligand>
</feature>
<dbReference type="Proteomes" id="UP000659654">
    <property type="component" value="Unassembled WGS sequence"/>
</dbReference>
<feature type="binding site" evidence="9">
    <location>
        <position position="456"/>
    </location>
    <ligand>
        <name>S-adenosyl-L-methionine</name>
        <dbReference type="ChEBI" id="CHEBI:59789"/>
    </ligand>
</feature>
<comment type="similarity">
    <text evidence="8">Belongs to the class I-like SAM-binding methyltransferase superfamily. RsmB/NOP family.</text>
</comment>
<dbReference type="PROSITE" id="PS51689">
    <property type="entry name" value="SAM_RNA_A_N6_MT"/>
    <property type="match status" value="1"/>
</dbReference>
<reference evidence="12" key="1">
    <citation type="submission" date="2020-09" db="EMBL/GenBank/DDBJ databases">
        <authorList>
            <person name="Kikuchi T."/>
        </authorList>
    </citation>
    <scope>NUCLEOTIDE SEQUENCE</scope>
    <source>
        <strain evidence="12">Ka4C1</strain>
    </source>
</reference>
<evidence type="ECO:0000256" key="2">
    <source>
        <dbReference type="ARBA" id="ARBA00022603"/>
    </source>
</evidence>
<dbReference type="Proteomes" id="UP000582659">
    <property type="component" value="Unassembled WGS sequence"/>
</dbReference>
<dbReference type="GO" id="GO:0000179">
    <property type="term" value="F:rRNA (adenine-N6,N6-)-dimethyltransferase activity"/>
    <property type="evidence" value="ECO:0007669"/>
    <property type="project" value="UniProtKB-UniRule"/>
</dbReference>
<evidence type="ECO:0000256" key="6">
    <source>
        <dbReference type="ARBA" id="ARBA00035020"/>
    </source>
</evidence>
<dbReference type="PANTHER" id="PTHR11727">
    <property type="entry name" value="DIMETHYLADENOSINE TRANSFERASE"/>
    <property type="match status" value="1"/>
</dbReference>
<feature type="binding site" evidence="9">
    <location>
        <position position="454"/>
    </location>
    <ligand>
        <name>S-adenosyl-L-methionine</name>
        <dbReference type="ChEBI" id="CHEBI:59789"/>
    </ligand>
</feature>
<sequence length="717" mass="81628">MDNLYASVAKVLELTVSKKSSLRTAVYNHKFKNKKQLLRLSCETLKYRAYLTKILECQDVMRHIIKCDKLNNQKELCLILLYELVFGKGVSLGDKQIKRAVLGAKKDILTEHQALMDDGIDPESIAKTESIVLPRYGRVNTLKAGMDEVISALQEEGYEFLDNSDVKNRTKFKKAVDNLQKYQFFVDRHVPEVLVFSPYVDLHNSLLFLESKLILQDKASCLSAFVLKPDVGSVCVDACAAPGNKTSHLAALLENQGEIWAYDKDKSRLGTLEERIGACGATIVIPTNSDFLRVPLEDLETVSYAIVDPPCSGSGMVRRGEFLAEEYNEKRIKGLSNLQSMLLKHALKMPNLRRLVYSTCSIHELENEGVIQEVLNEDWVKDTYELIDPLPSWKTRGKDGYDFSNLCIRADPKVDLTNGFFKMARTRKIKPKKTKSSDATVVQALPFNTDKGQHILKNPGIVNAIVEKSALKPTDLILEKCKKLIAFEVDPRMVAEVKKRVMGTPLQHKLEVRIGDVLRHDDWPFFDVCVANLPYQISSPFVFRLLLQRPLPRYAVLMFQKEFADRLTAEPGSKLYCRLSASVQLLAKVEHLMKVKRTEFRPPPKVDSAVVRIEPVNPPPQINYKEWDGLLRLAFLRKNKTLLAIFHQKQVIELIDKNYRTFCSVKNQEIDPIFKTKEYVENVLRESGYAEKRARVMSVDDFLTLLLAFNKAGIHFS</sequence>
<dbReference type="InterPro" id="IPR001678">
    <property type="entry name" value="MeTrfase_RsmB-F_NOP2_dom"/>
</dbReference>
<evidence type="ECO:0000256" key="9">
    <source>
        <dbReference type="PROSITE-ProRule" id="PRU01026"/>
    </source>
</evidence>
<dbReference type="PROSITE" id="PS51686">
    <property type="entry name" value="SAM_MT_RSMB_NOP"/>
    <property type="match status" value="1"/>
</dbReference>
<dbReference type="EMBL" id="CAJFCV020000002">
    <property type="protein sequence ID" value="CAG9098952.1"/>
    <property type="molecule type" value="Genomic_DNA"/>
</dbReference>
<evidence type="ECO:0000313" key="12">
    <source>
        <dbReference type="EMBL" id="CAD5216187.1"/>
    </source>
</evidence>
<dbReference type="GO" id="GO:0003723">
    <property type="term" value="F:RNA binding"/>
    <property type="evidence" value="ECO:0007669"/>
    <property type="project" value="UniProtKB-UniRule"/>
</dbReference>
<dbReference type="Pfam" id="PF01189">
    <property type="entry name" value="Methyltr_RsmB-F"/>
    <property type="match status" value="1"/>
</dbReference>
<feature type="domain" description="SAM-dependent MTase RsmB/NOP-type" evidence="11">
    <location>
        <begin position="125"/>
        <end position="428"/>
    </location>
</feature>
<evidence type="ECO:0000313" key="13">
    <source>
        <dbReference type="Proteomes" id="UP000659654"/>
    </source>
</evidence>
<evidence type="ECO:0000256" key="8">
    <source>
        <dbReference type="PROSITE-ProRule" id="PRU01023"/>
    </source>
</evidence>
<feature type="binding site" evidence="9">
    <location>
        <position position="516"/>
    </location>
    <ligand>
        <name>S-adenosyl-L-methionine</name>
        <dbReference type="ChEBI" id="CHEBI:59789"/>
    </ligand>
</feature>
<dbReference type="EC" id="2.1.1.-" evidence="10"/>
<keyword evidence="13" id="KW-1185">Reference proteome</keyword>
<dbReference type="Gene3D" id="1.10.8.480">
    <property type="match status" value="1"/>
</dbReference>
<gene>
    <name evidence="12" type="ORF">BXYJ_LOCUS4404</name>
</gene>
<keyword evidence="1 10" id="KW-0698">rRNA processing</keyword>
<dbReference type="InterPro" id="IPR001737">
    <property type="entry name" value="KsgA/Erm"/>
</dbReference>
<evidence type="ECO:0000259" key="11">
    <source>
        <dbReference type="PROSITE" id="PS51686"/>
    </source>
</evidence>
<dbReference type="SMART" id="SM00650">
    <property type="entry name" value="rADc"/>
    <property type="match status" value="1"/>
</dbReference>
<dbReference type="AlphaFoldDB" id="A0A7I8WWD3"/>
<dbReference type="Pfam" id="PF21153">
    <property type="entry name" value="NSUN5_N"/>
    <property type="match status" value="1"/>
</dbReference>
<dbReference type="NCBIfam" id="TIGR00755">
    <property type="entry name" value="ksgA"/>
    <property type="match status" value="1"/>
</dbReference>
<comment type="caution">
    <text evidence="12">The sequence shown here is derived from an EMBL/GenBank/DDBJ whole genome shotgun (WGS) entry which is preliminary data.</text>
</comment>
<comment type="function">
    <text evidence="7">Specifically dimethylates two adjacent adenosines in the loop of a conserved hairpin near the 3'-end of 18S rRNA in the 40S particle. Involved in the pre-rRNA processing steps leading to small-subunit rRNA production independently of its RNA-modifying catalytic activity. Part of the small subunit (SSU) processome, first precursor of the small eukaryotic ribosomal subunit. During the assembly of the SSU processome in the nucleolus, many ribosome biogenesis factors, an RNA chaperone and ribosomal proteins associate with the nascent pre-rRNA and work in concert to generate RNA folding, modifications, rearrangements and cleavage as well as targeted degradation of pre-ribosomal RNA by the RNA exosome.</text>
</comment>
<organism evidence="12 13">
    <name type="scientific">Bursaphelenchus xylophilus</name>
    <name type="common">Pinewood nematode worm</name>
    <name type="synonym">Aphelenchoides xylophilus</name>
    <dbReference type="NCBI Taxonomy" id="6326"/>
    <lineage>
        <taxon>Eukaryota</taxon>
        <taxon>Metazoa</taxon>
        <taxon>Ecdysozoa</taxon>
        <taxon>Nematoda</taxon>
        <taxon>Chromadorea</taxon>
        <taxon>Rhabditida</taxon>
        <taxon>Tylenchina</taxon>
        <taxon>Tylenchomorpha</taxon>
        <taxon>Aphelenchoidea</taxon>
        <taxon>Aphelenchoididae</taxon>
        <taxon>Bursaphelenchus</taxon>
    </lineage>
</organism>
<dbReference type="InterPro" id="IPR011530">
    <property type="entry name" value="rRNA_adenine_dimethylase"/>
</dbReference>
<feature type="active site" description="Nucleophile" evidence="8">
    <location>
        <position position="360"/>
    </location>
</feature>
<evidence type="ECO:0000256" key="1">
    <source>
        <dbReference type="ARBA" id="ARBA00022552"/>
    </source>
</evidence>
<dbReference type="CDD" id="cd02440">
    <property type="entry name" value="AdoMet_MTases"/>
    <property type="match status" value="1"/>
</dbReference>
<feature type="binding site" evidence="8">
    <location>
        <begin position="239"/>
        <end position="245"/>
    </location>
    <ligand>
        <name>S-adenosyl-L-methionine</name>
        <dbReference type="ChEBI" id="CHEBI:59789"/>
    </ligand>
</feature>
<dbReference type="InterPro" id="IPR049561">
    <property type="entry name" value="NSUN5_7_fdxn-like"/>
</dbReference>
<feature type="binding site" evidence="8">
    <location>
        <position position="308"/>
    </location>
    <ligand>
        <name>S-adenosyl-L-methionine</name>
        <dbReference type="ChEBI" id="CHEBI:59789"/>
    </ligand>
</feature>
<feature type="binding site" evidence="9">
    <location>
        <position position="532"/>
    </location>
    <ligand>
        <name>S-adenosyl-L-methionine</name>
        <dbReference type="ChEBI" id="CHEBI:59789"/>
    </ligand>
</feature>
<dbReference type="Gene3D" id="3.40.50.150">
    <property type="entry name" value="Vaccinia Virus protein VP39"/>
    <property type="match status" value="2"/>
</dbReference>
<dbReference type="InterPro" id="IPR020598">
    <property type="entry name" value="rRNA_Ade_methylase_Trfase_N"/>
</dbReference>
<dbReference type="InterPro" id="IPR029063">
    <property type="entry name" value="SAM-dependent_MTases_sf"/>
</dbReference>
<dbReference type="SMR" id="A0A7I8WWD3"/>
<proteinExistence type="inferred from homology"/>
<dbReference type="SUPFAM" id="SSF53335">
    <property type="entry name" value="S-adenosyl-L-methionine-dependent methyltransferases"/>
    <property type="match status" value="2"/>
</dbReference>
<dbReference type="Gene3D" id="3.30.70.1170">
    <property type="entry name" value="Sun protein, domain 3"/>
    <property type="match status" value="1"/>
</dbReference>
<dbReference type="Pfam" id="PF21148">
    <property type="entry name" value="NSUN5_fdxn-like"/>
    <property type="match status" value="1"/>
</dbReference>
<keyword evidence="4 9" id="KW-0949">S-adenosyl-L-methionine</keyword>
<dbReference type="InterPro" id="IPR048889">
    <property type="entry name" value="NSUN5_RCM1_N"/>
</dbReference>
<evidence type="ECO:0000256" key="7">
    <source>
        <dbReference type="ARBA" id="ARBA00046134"/>
    </source>
</evidence>
<feature type="binding site" evidence="8">
    <location>
        <position position="263"/>
    </location>
    <ligand>
        <name>S-adenosyl-L-methionine</name>
        <dbReference type="ChEBI" id="CHEBI:59789"/>
    </ligand>
</feature>
<evidence type="ECO:0000256" key="10">
    <source>
        <dbReference type="RuleBase" id="RU362106"/>
    </source>
</evidence>
<accession>A0A7I8WWD3</accession>